<accession>A0A4Z1HYD3</accession>
<organism evidence="1 2">
    <name type="scientific">Botryotinia convoluta</name>
    <dbReference type="NCBI Taxonomy" id="54673"/>
    <lineage>
        <taxon>Eukaryota</taxon>
        <taxon>Fungi</taxon>
        <taxon>Dikarya</taxon>
        <taxon>Ascomycota</taxon>
        <taxon>Pezizomycotina</taxon>
        <taxon>Leotiomycetes</taxon>
        <taxon>Helotiales</taxon>
        <taxon>Sclerotiniaceae</taxon>
        <taxon>Botryotinia</taxon>
    </lineage>
</organism>
<evidence type="ECO:0000313" key="2">
    <source>
        <dbReference type="Proteomes" id="UP000297527"/>
    </source>
</evidence>
<evidence type="ECO:0000313" key="1">
    <source>
        <dbReference type="EMBL" id="TGO54228.1"/>
    </source>
</evidence>
<keyword evidence="2" id="KW-1185">Reference proteome</keyword>
<dbReference type="AlphaFoldDB" id="A0A4Z1HYD3"/>
<dbReference type="Proteomes" id="UP000297527">
    <property type="component" value="Unassembled WGS sequence"/>
</dbReference>
<dbReference type="EMBL" id="PQXN01000110">
    <property type="protein sequence ID" value="TGO54228.1"/>
    <property type="molecule type" value="Genomic_DNA"/>
</dbReference>
<reference evidence="1 2" key="1">
    <citation type="submission" date="2017-12" db="EMBL/GenBank/DDBJ databases">
        <title>Comparative genomics of Botrytis spp.</title>
        <authorList>
            <person name="Valero-Jimenez C.A."/>
            <person name="Tapia P."/>
            <person name="Veloso J."/>
            <person name="Silva-Moreno E."/>
            <person name="Staats M."/>
            <person name="Valdes J.H."/>
            <person name="Van Kan J.A.L."/>
        </authorList>
    </citation>
    <scope>NUCLEOTIDE SEQUENCE [LARGE SCALE GENOMIC DNA]</scope>
    <source>
        <strain evidence="1 2">MUCL11595</strain>
    </source>
</reference>
<dbReference type="OrthoDB" id="3542716at2759"/>
<sequence length="405" mass="44893">MKTAEVQEYLIVGITFLNLPAAIEKKCPTVKKRGVVGTKAEDGNKVDLDESIAPYLVVTPELSDDGKDGSNRTNLYALIVEKPAPNGLCLPAIVSQSKVFYLARYRDGSTTRNGRAAGWNKLAAKEAVLNAPPAALSTKQVRYGKCRDTTNIVLEPVLSLKNSIAFHLTSYLRTFETWHLQKVLSIMEQADEDLKHMPAPSNTALKAFLDNEEEGFGEDDAETMNKEMAELWPGFEKISTSGLLALKKQIMEADLFIEYRLLRPFLAEAAYLLKTIGEDQDQSGIARTALKTVTRVMMSNESIVPKEIPREIELLSAIKKVLKNARESSKAFDESMRDLYGDQVDIISPQAIWEKFSAATDVDSAKAAWMENARNLAVASRNRERGVGILVDDLIESLEHLGLKD</sequence>
<proteinExistence type="predicted"/>
<name>A0A4Z1HYD3_9HELO</name>
<gene>
    <name evidence="1" type="ORF">BCON_0110g00070</name>
</gene>
<protein>
    <submittedName>
        <fullName evidence="1">Uncharacterized protein</fullName>
    </submittedName>
</protein>
<comment type="caution">
    <text evidence="1">The sequence shown here is derived from an EMBL/GenBank/DDBJ whole genome shotgun (WGS) entry which is preliminary data.</text>
</comment>